<comment type="caution">
    <text evidence="11">The sequence shown here is derived from an EMBL/GenBank/DDBJ whole genome shotgun (WGS) entry which is preliminary data.</text>
</comment>
<dbReference type="SUPFAM" id="SSF53633">
    <property type="entry name" value="Carbamate kinase-like"/>
    <property type="match status" value="1"/>
</dbReference>
<dbReference type="GO" id="GO:0042450">
    <property type="term" value="P:L-arginine biosynthetic process via ornithine"/>
    <property type="evidence" value="ECO:0007669"/>
    <property type="project" value="UniProtKB-UniRule"/>
</dbReference>
<accession>A0A081DCL0</accession>
<dbReference type="GO" id="GO:0005737">
    <property type="term" value="C:cytoplasm"/>
    <property type="evidence" value="ECO:0007669"/>
    <property type="project" value="UniProtKB-SubCell"/>
</dbReference>
<keyword evidence="5 9" id="KW-0547">Nucleotide-binding</keyword>
<comment type="similarity">
    <text evidence="9">Belongs to the acetylglutamate kinase family. ArgB subfamily.</text>
</comment>
<keyword evidence="7 9" id="KW-0067">ATP-binding</keyword>
<dbReference type="Proteomes" id="UP000028980">
    <property type="component" value="Unassembled WGS sequence"/>
</dbReference>
<dbReference type="InterPro" id="IPR004662">
    <property type="entry name" value="AcgluKinase_fam"/>
</dbReference>
<feature type="binding site" evidence="9">
    <location>
        <position position="157"/>
    </location>
    <ligand>
        <name>substrate</name>
    </ligand>
</feature>
<feature type="domain" description="Aspartate/glutamate/uridylate kinase" evidence="10">
    <location>
        <begin position="4"/>
        <end position="240"/>
    </location>
</feature>
<evidence type="ECO:0000256" key="8">
    <source>
        <dbReference type="ARBA" id="ARBA00048141"/>
    </source>
</evidence>
<evidence type="ECO:0000256" key="6">
    <source>
        <dbReference type="ARBA" id="ARBA00022777"/>
    </source>
</evidence>
<organism evidence="11 12">
    <name type="scientific">Nonlabens ulvanivorans</name>
    <name type="common">Persicivirga ulvanivorans</name>
    <dbReference type="NCBI Taxonomy" id="906888"/>
    <lineage>
        <taxon>Bacteria</taxon>
        <taxon>Pseudomonadati</taxon>
        <taxon>Bacteroidota</taxon>
        <taxon>Flavobacteriia</taxon>
        <taxon>Flavobacteriales</taxon>
        <taxon>Flavobacteriaceae</taxon>
        <taxon>Nonlabens</taxon>
    </lineage>
</organism>
<dbReference type="Pfam" id="PF00696">
    <property type="entry name" value="AA_kinase"/>
    <property type="match status" value="1"/>
</dbReference>
<dbReference type="CDD" id="cd04238">
    <property type="entry name" value="AAK_NAGK-like"/>
    <property type="match status" value="1"/>
</dbReference>
<dbReference type="UniPathway" id="UPA00068">
    <property type="reaction ID" value="UER00107"/>
</dbReference>
<gene>
    <name evidence="9" type="primary">argB</name>
    <name evidence="11" type="ORF">JCM19296_2253</name>
</gene>
<feature type="binding site" evidence="9">
    <location>
        <position position="62"/>
    </location>
    <ligand>
        <name>substrate</name>
    </ligand>
</feature>
<dbReference type="AlphaFoldDB" id="A0A081DCL0"/>
<dbReference type="InterPro" id="IPR037528">
    <property type="entry name" value="ArgB"/>
</dbReference>
<evidence type="ECO:0000313" key="11">
    <source>
        <dbReference type="EMBL" id="GAK76656.1"/>
    </source>
</evidence>
<dbReference type="PIRSF" id="PIRSF000728">
    <property type="entry name" value="NAGK"/>
    <property type="match status" value="1"/>
</dbReference>
<keyword evidence="9" id="KW-0963">Cytoplasm</keyword>
<protein>
    <recommendedName>
        <fullName evidence="9">Acetylglutamate kinase</fullName>
        <ecNumber evidence="9">2.7.2.8</ecNumber>
    </recommendedName>
    <alternativeName>
        <fullName evidence="9">N-acetyl-L-glutamate 5-phosphotransferase</fullName>
    </alternativeName>
    <alternativeName>
        <fullName evidence="9">NAG kinase</fullName>
        <shortName evidence="9">NAGK</shortName>
    </alternativeName>
</protein>
<comment type="subcellular location">
    <subcellularLocation>
        <location evidence="9">Cytoplasm</location>
    </subcellularLocation>
</comment>
<keyword evidence="4 9" id="KW-0808">Transferase</keyword>
<comment type="pathway">
    <text evidence="1 9">Amino-acid biosynthesis; L-arginine biosynthesis; N(2)-acetyl-L-ornithine from L-glutamate: step 2/4.</text>
</comment>
<dbReference type="InterPro" id="IPR036393">
    <property type="entry name" value="AceGlu_kinase-like_sf"/>
</dbReference>
<evidence type="ECO:0000313" key="12">
    <source>
        <dbReference type="Proteomes" id="UP000028980"/>
    </source>
</evidence>
<dbReference type="Gene3D" id="3.40.1160.10">
    <property type="entry name" value="Acetylglutamate kinase-like"/>
    <property type="match status" value="1"/>
</dbReference>
<evidence type="ECO:0000256" key="3">
    <source>
        <dbReference type="ARBA" id="ARBA00022605"/>
    </source>
</evidence>
<keyword evidence="6 9" id="KW-0418">Kinase</keyword>
<dbReference type="GO" id="GO:0003991">
    <property type="term" value="F:acetylglutamate kinase activity"/>
    <property type="evidence" value="ECO:0007669"/>
    <property type="project" value="UniProtKB-UniRule"/>
</dbReference>
<evidence type="ECO:0000256" key="4">
    <source>
        <dbReference type="ARBA" id="ARBA00022679"/>
    </source>
</evidence>
<evidence type="ECO:0000256" key="9">
    <source>
        <dbReference type="HAMAP-Rule" id="MF_00082"/>
    </source>
</evidence>
<keyword evidence="2 9" id="KW-0055">Arginine biosynthesis</keyword>
<dbReference type="EMBL" id="BBLG01000004">
    <property type="protein sequence ID" value="GAK76656.1"/>
    <property type="molecule type" value="Genomic_DNA"/>
</dbReference>
<dbReference type="InterPro" id="IPR001048">
    <property type="entry name" value="Asp/Glu/Uridylate_kinase"/>
</dbReference>
<evidence type="ECO:0000259" key="10">
    <source>
        <dbReference type="Pfam" id="PF00696"/>
    </source>
</evidence>
<name>A0A081DCL0_NONUL</name>
<comment type="function">
    <text evidence="9">Catalyzes the ATP-dependent phosphorylation of N-acetyl-L-glutamate.</text>
</comment>
<evidence type="ECO:0000256" key="1">
    <source>
        <dbReference type="ARBA" id="ARBA00004828"/>
    </source>
</evidence>
<feature type="binding site" evidence="9">
    <location>
        <begin position="40"/>
        <end position="41"/>
    </location>
    <ligand>
        <name>substrate</name>
    </ligand>
</feature>
<sequence length="259" mass="28464">MEQLKVIKIGGHIINDQQALDDFLTTFTAIKGPKVLIHGGGKVATELAQKMNLEVKMIDGRRITDSETLDIATMVYAGKVNKTIVAKLQAKQCNAIGFTGADGNTILSKKRDVEEVDFGYVGDVVKVDTEIVEVLLSRKRTPVFCAITHDGHGQLLNTNADTLAAELAIELAKNYETELYYCFEKKGVLQNITDEDSVIKNINLENYQDLKSQGIIADGMLPKMQNCFHAIQNGVQKVCVGLPDMLQNSNSLFTTISNL</sequence>
<proteinExistence type="inferred from homology"/>
<dbReference type="PANTHER" id="PTHR23342:SF0">
    <property type="entry name" value="N-ACETYLGLUTAMATE SYNTHASE, MITOCHONDRIAL"/>
    <property type="match status" value="1"/>
</dbReference>
<dbReference type="EC" id="2.7.2.8" evidence="9"/>
<evidence type="ECO:0000256" key="7">
    <source>
        <dbReference type="ARBA" id="ARBA00022840"/>
    </source>
</evidence>
<feature type="site" description="Transition state stabilizer" evidence="9">
    <location>
        <position position="223"/>
    </location>
</feature>
<dbReference type="NCBIfam" id="TIGR00761">
    <property type="entry name" value="argB"/>
    <property type="match status" value="1"/>
</dbReference>
<comment type="catalytic activity">
    <reaction evidence="8 9">
        <text>N-acetyl-L-glutamate + ATP = N-acetyl-L-glutamyl 5-phosphate + ADP</text>
        <dbReference type="Rhea" id="RHEA:14629"/>
        <dbReference type="ChEBI" id="CHEBI:30616"/>
        <dbReference type="ChEBI" id="CHEBI:44337"/>
        <dbReference type="ChEBI" id="CHEBI:57936"/>
        <dbReference type="ChEBI" id="CHEBI:456216"/>
        <dbReference type="EC" id="2.7.2.8"/>
    </reaction>
</comment>
<evidence type="ECO:0000256" key="2">
    <source>
        <dbReference type="ARBA" id="ARBA00022571"/>
    </source>
</evidence>
<feature type="site" description="Transition state stabilizer" evidence="9">
    <location>
        <position position="8"/>
    </location>
</feature>
<dbReference type="GO" id="GO:0005524">
    <property type="term" value="F:ATP binding"/>
    <property type="evidence" value="ECO:0007669"/>
    <property type="project" value="UniProtKB-UniRule"/>
</dbReference>
<reference evidence="11 12" key="1">
    <citation type="journal article" date="2014" name="Genome Announc.">
        <title>Draft Genome Sequences of Marine Flavobacterium Nonlabens Strains NR17, NR24, NR27, NR32, NR33, and Ara13.</title>
        <authorList>
            <person name="Nakanishi M."/>
            <person name="Meirelles P."/>
            <person name="Suzuki R."/>
            <person name="Takatani N."/>
            <person name="Mino S."/>
            <person name="Suda W."/>
            <person name="Oshima K."/>
            <person name="Hattori M."/>
            <person name="Ohkuma M."/>
            <person name="Hosokawa M."/>
            <person name="Miyashita K."/>
            <person name="Thompson F.L."/>
            <person name="Niwa A."/>
            <person name="Sawabe T."/>
            <person name="Sawabe T."/>
        </authorList>
    </citation>
    <scope>NUCLEOTIDE SEQUENCE [LARGE SCALE GENOMIC DNA]</scope>
    <source>
        <strain evidence="12">JCM19296</strain>
    </source>
</reference>
<dbReference type="HAMAP" id="MF_00082">
    <property type="entry name" value="ArgB"/>
    <property type="match status" value="1"/>
</dbReference>
<evidence type="ECO:0000256" key="5">
    <source>
        <dbReference type="ARBA" id="ARBA00022741"/>
    </source>
</evidence>
<dbReference type="PANTHER" id="PTHR23342">
    <property type="entry name" value="N-ACETYLGLUTAMATE SYNTHASE"/>
    <property type="match status" value="1"/>
</dbReference>
<keyword evidence="3 9" id="KW-0028">Amino-acid biosynthesis</keyword>